<dbReference type="NCBIfam" id="NF007113">
    <property type="entry name" value="PRK09562.1"/>
    <property type="match status" value="1"/>
</dbReference>
<dbReference type="GO" id="GO:0006203">
    <property type="term" value="P:dGTP catabolic process"/>
    <property type="evidence" value="ECO:0007669"/>
    <property type="project" value="TreeGrafter"/>
</dbReference>
<comment type="similarity">
    <text evidence="1">Belongs to the methyltransferase superfamily. RNA methyltransferase RsmG family.</text>
</comment>
<sequence>MKLDPLIELVSILRKKCPWDRTQTLKSLKNNLIEEAYEFVEAVEANDIAAIKEELGDILFLVTFLVQILKEKQRMDFDELIKLTIKKYKEKHPHVFKGEKLKDQDAVVEFWHRSKSDIFEGIPKTLPALQAARTIQERAARLGFDWQSSAGPLRKIGEEIGELNRSKTETERFEELGDLLFACVNLARHLRIDPEDALRSANKKFVERFRNVVSELEGMGRDIRKVSLEEMDRVWEEQKGQQRSKGIEAELRILKLGLNKLKISYDTKILKKFRRYLELLYEYRGRVHLISKLDYTRIAHKHFLVSLLPYQFIKGHKYVCDVGAGAGFPSIPLKIFFPDMKFVLFESRKKKAEFLVRLIKELGLKDVEVRAERAEEYKKQEFDLALFRAAGRIDKLVKVITQLVKPGGEVIFYKGLGQRKELGYAQKRLRRLGFQTGSEVLSNPIDKSSVFLVILKRQG</sequence>
<dbReference type="GO" id="GO:0070043">
    <property type="term" value="F:rRNA (guanine-N7-)-methyltransferase activity"/>
    <property type="evidence" value="ECO:0007669"/>
    <property type="project" value="UniProtKB-UniRule"/>
</dbReference>
<organism evidence="3 4">
    <name type="scientific">candidate division WOR-3 bacterium 4484_100</name>
    <dbReference type="NCBI Taxonomy" id="1936077"/>
    <lineage>
        <taxon>Bacteria</taxon>
        <taxon>Bacteria division WOR-3</taxon>
    </lineage>
</organism>
<keyword evidence="1" id="KW-0949">S-adenosyl-L-methionine</keyword>
<evidence type="ECO:0000256" key="1">
    <source>
        <dbReference type="HAMAP-Rule" id="MF_00074"/>
    </source>
</evidence>
<dbReference type="PANTHER" id="PTHR30522:SF0">
    <property type="entry name" value="NUCLEOSIDE TRIPHOSPHATE PYROPHOSPHOHYDROLASE"/>
    <property type="match status" value="1"/>
</dbReference>
<evidence type="ECO:0000313" key="3">
    <source>
        <dbReference type="EMBL" id="OPX18103.1"/>
    </source>
</evidence>
<dbReference type="GO" id="GO:0046052">
    <property type="term" value="P:UTP catabolic process"/>
    <property type="evidence" value="ECO:0007669"/>
    <property type="project" value="TreeGrafter"/>
</dbReference>
<name>A0A1V4QFF9_UNCW3</name>
<dbReference type="NCBIfam" id="TIGR00138">
    <property type="entry name" value="rsmG_gidB"/>
    <property type="match status" value="1"/>
</dbReference>
<protein>
    <recommendedName>
        <fullName evidence="1">Ribosomal RNA small subunit methyltransferase G</fullName>
        <ecNumber evidence="1">2.1.1.-</ecNumber>
    </recommendedName>
    <alternativeName>
        <fullName evidence="1">16S rRNA 7-methylguanosine methyltransferase</fullName>
        <shortName evidence="1">16S rRNA m7G methyltransferase</shortName>
    </alternativeName>
</protein>
<feature type="binding site" evidence="1">
    <location>
        <position position="323"/>
    </location>
    <ligand>
        <name>S-adenosyl-L-methionine</name>
        <dbReference type="ChEBI" id="CHEBI:59789"/>
    </ligand>
</feature>
<feature type="binding site" evidence="1">
    <location>
        <position position="388"/>
    </location>
    <ligand>
        <name>S-adenosyl-L-methionine</name>
        <dbReference type="ChEBI" id="CHEBI:59789"/>
    </ligand>
</feature>
<dbReference type="InterPro" id="IPR029063">
    <property type="entry name" value="SAM-dependent_MTases_sf"/>
</dbReference>
<dbReference type="GO" id="GO:0047429">
    <property type="term" value="F:nucleoside triphosphate diphosphatase activity"/>
    <property type="evidence" value="ECO:0007669"/>
    <property type="project" value="InterPro"/>
</dbReference>
<comment type="caution">
    <text evidence="1">Lacks conserved residue(s) required for the propagation of feature annotation.</text>
</comment>
<dbReference type="GO" id="GO:0046047">
    <property type="term" value="P:TTP catabolic process"/>
    <property type="evidence" value="ECO:0007669"/>
    <property type="project" value="TreeGrafter"/>
</dbReference>
<dbReference type="GO" id="GO:0046081">
    <property type="term" value="P:dUTP catabolic process"/>
    <property type="evidence" value="ECO:0007669"/>
    <property type="project" value="TreeGrafter"/>
</dbReference>
<dbReference type="CDD" id="cd02440">
    <property type="entry name" value="AdoMet_MTases"/>
    <property type="match status" value="1"/>
</dbReference>
<gene>
    <name evidence="1" type="primary">rsmG</name>
    <name evidence="3" type="ORF">BXT86_02925</name>
</gene>
<keyword evidence="1" id="KW-0808">Transferase</keyword>
<comment type="function">
    <text evidence="1">Specifically methylates the N7 position of a guanine in 16S rRNA.</text>
</comment>
<keyword evidence="1" id="KW-0489">Methyltransferase</keyword>
<feature type="binding site" evidence="1">
    <location>
        <position position="328"/>
    </location>
    <ligand>
        <name>S-adenosyl-L-methionine</name>
        <dbReference type="ChEBI" id="CHEBI:59789"/>
    </ligand>
</feature>
<reference evidence="4" key="1">
    <citation type="submission" date="2017-01" db="EMBL/GenBank/DDBJ databases">
        <title>Novel pathways for hydrocarbon cycling and metabolic interdependencies in hydrothermal sediment communities.</title>
        <authorList>
            <person name="Dombrowski N."/>
            <person name="Seitz K."/>
            <person name="Teske A."/>
            <person name="Baker B."/>
        </authorList>
    </citation>
    <scope>NUCLEOTIDE SEQUENCE [LARGE SCALE GENOMIC DNA]</scope>
</reference>
<dbReference type="GO" id="GO:0046061">
    <property type="term" value="P:dATP catabolic process"/>
    <property type="evidence" value="ECO:0007669"/>
    <property type="project" value="TreeGrafter"/>
</dbReference>
<feature type="domain" description="NTP pyrophosphohydrolase MazG-like" evidence="2">
    <location>
        <begin position="156"/>
        <end position="212"/>
    </location>
</feature>
<feature type="binding site" evidence="1">
    <location>
        <begin position="374"/>
        <end position="375"/>
    </location>
    <ligand>
        <name>S-adenosyl-L-methionine</name>
        <dbReference type="ChEBI" id="CHEBI:59789"/>
    </ligand>
</feature>
<evidence type="ECO:0000313" key="4">
    <source>
        <dbReference type="Proteomes" id="UP000191663"/>
    </source>
</evidence>
<dbReference type="CDD" id="cd11528">
    <property type="entry name" value="NTP-PPase_MazG_Nterm"/>
    <property type="match status" value="1"/>
</dbReference>
<dbReference type="InterPro" id="IPR048011">
    <property type="entry name" value="NTP-PPase_MazG-like_C"/>
</dbReference>
<dbReference type="InterPro" id="IPR011551">
    <property type="entry name" value="NTP_PyrPHydrolase_MazG"/>
</dbReference>
<dbReference type="Proteomes" id="UP000191663">
    <property type="component" value="Unassembled WGS sequence"/>
</dbReference>
<feature type="domain" description="NTP pyrophosphohydrolase MazG-like" evidence="2">
    <location>
        <begin position="23"/>
        <end position="96"/>
    </location>
</feature>
<dbReference type="InterPro" id="IPR003682">
    <property type="entry name" value="rRNA_ssu_MeTfrase_G"/>
</dbReference>
<evidence type="ECO:0000259" key="2">
    <source>
        <dbReference type="Pfam" id="PF03819"/>
    </source>
</evidence>
<accession>A0A1V4QFF9</accession>
<dbReference type="SUPFAM" id="SSF101386">
    <property type="entry name" value="all-alpha NTP pyrophosphatases"/>
    <property type="match status" value="2"/>
</dbReference>
<keyword evidence="1" id="KW-0963">Cytoplasm</keyword>
<dbReference type="AlphaFoldDB" id="A0A1V4QFF9"/>
<dbReference type="Pfam" id="PF02527">
    <property type="entry name" value="GidB"/>
    <property type="match status" value="1"/>
</dbReference>
<dbReference type="Gene3D" id="3.40.50.150">
    <property type="entry name" value="Vaccinia Virus protein VP39"/>
    <property type="match status" value="1"/>
</dbReference>
<dbReference type="InterPro" id="IPR004518">
    <property type="entry name" value="MazG-like_dom"/>
</dbReference>
<comment type="subcellular location">
    <subcellularLocation>
        <location evidence="1">Cytoplasm</location>
    </subcellularLocation>
</comment>
<proteinExistence type="inferred from homology"/>
<dbReference type="HAMAP" id="MF_00074">
    <property type="entry name" value="16SrRNA_methyltr_G"/>
    <property type="match status" value="1"/>
</dbReference>
<dbReference type="SUPFAM" id="SSF53335">
    <property type="entry name" value="S-adenosyl-L-methionine-dependent methyltransferases"/>
    <property type="match status" value="1"/>
</dbReference>
<dbReference type="EC" id="2.1.1.-" evidence="1"/>
<dbReference type="EMBL" id="MUKB01000040">
    <property type="protein sequence ID" value="OPX18103.1"/>
    <property type="molecule type" value="Genomic_DNA"/>
</dbReference>
<dbReference type="Pfam" id="PF03819">
    <property type="entry name" value="MazG"/>
    <property type="match status" value="2"/>
</dbReference>
<dbReference type="NCBIfam" id="TIGR00444">
    <property type="entry name" value="mazG"/>
    <property type="match status" value="1"/>
</dbReference>
<dbReference type="GO" id="GO:0005737">
    <property type="term" value="C:cytoplasm"/>
    <property type="evidence" value="ECO:0007669"/>
    <property type="project" value="UniProtKB-SubCell"/>
</dbReference>
<dbReference type="Gene3D" id="1.10.287.1080">
    <property type="entry name" value="MazG-like"/>
    <property type="match status" value="2"/>
</dbReference>
<dbReference type="PANTHER" id="PTHR30522">
    <property type="entry name" value="NUCLEOSIDE TRIPHOSPHATE PYROPHOSPHOHYDROLASE"/>
    <property type="match status" value="1"/>
</dbReference>
<comment type="caution">
    <text evidence="3">The sequence shown here is derived from an EMBL/GenBank/DDBJ whole genome shotgun (WGS) entry which is preliminary data.</text>
</comment>
<keyword evidence="1" id="KW-0698">rRNA processing</keyword>
<dbReference type="InterPro" id="IPR048015">
    <property type="entry name" value="NTP-PPase_MazG-like_N"/>
</dbReference>
<dbReference type="GO" id="GO:0046076">
    <property type="term" value="P:dTTP catabolic process"/>
    <property type="evidence" value="ECO:0007669"/>
    <property type="project" value="TreeGrafter"/>
</dbReference>
<dbReference type="CDD" id="cd11529">
    <property type="entry name" value="NTP-PPase_MazG_Cterm"/>
    <property type="match status" value="1"/>
</dbReference>